<evidence type="ECO:0000313" key="2">
    <source>
        <dbReference type="EMBL" id="EEH54128.1"/>
    </source>
</evidence>
<dbReference type="SUPFAM" id="SSF141000">
    <property type="entry name" value="Glu-tRNAGln amidotransferase C subunit"/>
    <property type="match status" value="1"/>
</dbReference>
<dbReference type="GO" id="GO:0006450">
    <property type="term" value="P:regulation of translational fidelity"/>
    <property type="evidence" value="ECO:0007669"/>
    <property type="project" value="InterPro"/>
</dbReference>
<feature type="compositionally biased region" description="Low complexity" evidence="1">
    <location>
        <begin position="18"/>
        <end position="46"/>
    </location>
</feature>
<dbReference type="EMBL" id="GG663744">
    <property type="protein sequence ID" value="EEH54128.1"/>
    <property type="molecule type" value="Genomic_DNA"/>
</dbReference>
<dbReference type="Pfam" id="PF02686">
    <property type="entry name" value="GatC"/>
    <property type="match status" value="1"/>
</dbReference>
<name>C1N128_MICPC</name>
<dbReference type="OMA" id="ADAEPMW"/>
<keyword evidence="3" id="KW-1185">Reference proteome</keyword>
<proteinExistence type="predicted"/>
<dbReference type="InterPro" id="IPR003837">
    <property type="entry name" value="GatC"/>
</dbReference>
<dbReference type="AlphaFoldDB" id="C1N128"/>
<dbReference type="RefSeq" id="XP_003061498.1">
    <property type="nucleotide sequence ID" value="XM_003061452.1"/>
</dbReference>
<feature type="region of interest" description="Disordered" evidence="1">
    <location>
        <begin position="18"/>
        <end position="85"/>
    </location>
</feature>
<dbReference type="OrthoDB" id="5394539at2759"/>
<reference evidence="2 3" key="1">
    <citation type="journal article" date="2009" name="Science">
        <title>Green evolution and dynamic adaptations revealed by genomes of the marine picoeukaryotes Micromonas.</title>
        <authorList>
            <person name="Worden A.Z."/>
            <person name="Lee J.H."/>
            <person name="Mock T."/>
            <person name="Rouze P."/>
            <person name="Simmons M.P."/>
            <person name="Aerts A.L."/>
            <person name="Allen A.E."/>
            <person name="Cuvelier M.L."/>
            <person name="Derelle E."/>
            <person name="Everett M.V."/>
            <person name="Foulon E."/>
            <person name="Grimwood J."/>
            <person name="Gundlach H."/>
            <person name="Henrissat B."/>
            <person name="Napoli C."/>
            <person name="McDonald S.M."/>
            <person name="Parker M.S."/>
            <person name="Rombauts S."/>
            <person name="Salamov A."/>
            <person name="Von Dassow P."/>
            <person name="Badger J.H."/>
            <person name="Coutinho P.M."/>
            <person name="Demir E."/>
            <person name="Dubchak I."/>
            <person name="Gentemann C."/>
            <person name="Eikrem W."/>
            <person name="Gready J.E."/>
            <person name="John U."/>
            <person name="Lanier W."/>
            <person name="Lindquist E.A."/>
            <person name="Lucas S."/>
            <person name="Mayer K.F."/>
            <person name="Moreau H."/>
            <person name="Not F."/>
            <person name="Otillar R."/>
            <person name="Panaud O."/>
            <person name="Pangilinan J."/>
            <person name="Paulsen I."/>
            <person name="Piegu B."/>
            <person name="Poliakov A."/>
            <person name="Robbens S."/>
            <person name="Schmutz J."/>
            <person name="Toulza E."/>
            <person name="Wyss T."/>
            <person name="Zelensky A."/>
            <person name="Zhou K."/>
            <person name="Armbrust E.V."/>
            <person name="Bhattacharya D."/>
            <person name="Goodenough U.W."/>
            <person name="Van de Peer Y."/>
            <person name="Grigoriev I.V."/>
        </authorList>
    </citation>
    <scope>NUCLEOTIDE SEQUENCE [LARGE SCALE GENOMIC DNA]</scope>
    <source>
        <strain evidence="2 3">CCMP1545</strain>
    </source>
</reference>
<gene>
    <name evidence="2" type="ORF">MICPUCDRAFT_51239</name>
</gene>
<feature type="compositionally biased region" description="Polar residues" evidence="1">
    <location>
        <begin position="64"/>
        <end position="73"/>
    </location>
</feature>
<dbReference type="Proteomes" id="UP000001876">
    <property type="component" value="Unassembled WGS sequence"/>
</dbReference>
<organism evidence="3">
    <name type="scientific">Micromonas pusilla (strain CCMP1545)</name>
    <name type="common">Picoplanktonic green alga</name>
    <dbReference type="NCBI Taxonomy" id="564608"/>
    <lineage>
        <taxon>Eukaryota</taxon>
        <taxon>Viridiplantae</taxon>
        <taxon>Chlorophyta</taxon>
        <taxon>Mamiellophyceae</taxon>
        <taxon>Mamiellales</taxon>
        <taxon>Mamiellaceae</taxon>
        <taxon>Micromonas</taxon>
    </lineage>
</organism>
<dbReference type="InterPro" id="IPR036113">
    <property type="entry name" value="Asp/Glu-ADT_sf_sub_c"/>
</dbReference>
<sequence length="208" mass="21414">MSVVFAASISRARRAATTTLGSLGRIAASASPPSPSSSRRYSSTPGPGRPSPSREDALHPALPSSPTWSTSELLNPRGDAPPPIDAATFDRVAARARLAFDGDDARDRAMRGMNDVLTFVRAMDDVDVADAEPMWTPHRGANALSSPLRADVVATRGGGGSGDGGGGDGWAAADREKLMAMAPDASRAPYYVAPRKTSPVGGSGDEPA</sequence>
<protein>
    <submittedName>
        <fullName evidence="2">Predicted protein</fullName>
    </submittedName>
</protein>
<dbReference type="GeneID" id="9687176"/>
<evidence type="ECO:0000313" key="3">
    <source>
        <dbReference type="Proteomes" id="UP000001876"/>
    </source>
</evidence>
<dbReference type="KEGG" id="mpp:MICPUCDRAFT_51239"/>
<evidence type="ECO:0000256" key="1">
    <source>
        <dbReference type="SAM" id="MobiDB-lite"/>
    </source>
</evidence>
<accession>C1N128</accession>